<dbReference type="SUPFAM" id="SSF81296">
    <property type="entry name" value="E set domains"/>
    <property type="match status" value="1"/>
</dbReference>
<keyword evidence="3" id="KW-1185">Reference proteome</keyword>
<reference evidence="2 3" key="1">
    <citation type="submission" date="2023-06" db="EMBL/GenBank/DDBJ databases">
        <title>Alteromonas sp. ASW11-36 isolated from intertidal sand.</title>
        <authorList>
            <person name="Li Y."/>
        </authorList>
    </citation>
    <scope>NUCLEOTIDE SEQUENCE [LARGE SCALE GENOMIC DNA]</scope>
    <source>
        <strain evidence="2 3">ASW11-36</strain>
    </source>
</reference>
<evidence type="ECO:0000313" key="2">
    <source>
        <dbReference type="EMBL" id="MDM7860915.1"/>
    </source>
</evidence>
<dbReference type="EMBL" id="JAUCBP010000007">
    <property type="protein sequence ID" value="MDM7860915.1"/>
    <property type="molecule type" value="Genomic_DNA"/>
</dbReference>
<dbReference type="InterPro" id="IPR004193">
    <property type="entry name" value="Glyco_hydro_13_N"/>
</dbReference>
<dbReference type="Proteomes" id="UP001234343">
    <property type="component" value="Unassembled WGS sequence"/>
</dbReference>
<gene>
    <name evidence="2" type="ORF">QTP81_09935</name>
</gene>
<dbReference type="PROSITE" id="PS51166">
    <property type="entry name" value="CBM20"/>
    <property type="match status" value="1"/>
</dbReference>
<name>A0ABT7SXK3_9ALTE</name>
<dbReference type="Gene3D" id="2.60.40.10">
    <property type="entry name" value="Immunoglobulins"/>
    <property type="match status" value="1"/>
</dbReference>
<dbReference type="InterPro" id="IPR002044">
    <property type="entry name" value="CBM20"/>
</dbReference>
<accession>A0ABT7SXK3</accession>
<proteinExistence type="predicted"/>
<feature type="domain" description="CBM20" evidence="1">
    <location>
        <begin position="8"/>
        <end position="102"/>
    </location>
</feature>
<sequence>MIAKKQFLKSKPVCKVTFKLSPEEAKSAETVRLVGEFNDWDTAVAPMKKLKDGSFSQTVSLETAKSHQFRYLLDDKEWENDWQADAYVPSEFGYEENSVVAL</sequence>
<dbReference type="InterPro" id="IPR014756">
    <property type="entry name" value="Ig_E-set"/>
</dbReference>
<organism evidence="2 3">
    <name type="scientific">Alteromonas arenosi</name>
    <dbReference type="NCBI Taxonomy" id="3055817"/>
    <lineage>
        <taxon>Bacteria</taxon>
        <taxon>Pseudomonadati</taxon>
        <taxon>Pseudomonadota</taxon>
        <taxon>Gammaproteobacteria</taxon>
        <taxon>Alteromonadales</taxon>
        <taxon>Alteromonadaceae</taxon>
        <taxon>Alteromonas/Salinimonas group</taxon>
        <taxon>Alteromonas</taxon>
    </lineage>
</organism>
<comment type="caution">
    <text evidence="2">The sequence shown here is derived from an EMBL/GenBank/DDBJ whole genome shotgun (WGS) entry which is preliminary data.</text>
</comment>
<protein>
    <submittedName>
        <fullName evidence="2">Isoamylase early set domain-containing protein</fullName>
    </submittedName>
</protein>
<dbReference type="CDD" id="cd07184">
    <property type="entry name" value="E_set_Isoamylase_like_N"/>
    <property type="match status" value="1"/>
</dbReference>
<dbReference type="Pfam" id="PF02922">
    <property type="entry name" value="CBM_48"/>
    <property type="match status" value="1"/>
</dbReference>
<evidence type="ECO:0000259" key="1">
    <source>
        <dbReference type="PROSITE" id="PS51166"/>
    </source>
</evidence>
<dbReference type="RefSeq" id="WP_289365200.1">
    <property type="nucleotide sequence ID" value="NZ_JAUCBP010000007.1"/>
</dbReference>
<dbReference type="InterPro" id="IPR013783">
    <property type="entry name" value="Ig-like_fold"/>
</dbReference>
<evidence type="ECO:0000313" key="3">
    <source>
        <dbReference type="Proteomes" id="UP001234343"/>
    </source>
</evidence>